<dbReference type="AlphaFoldDB" id="A0AAD5JKN3"/>
<keyword evidence="2" id="KW-1185">Reference proteome</keyword>
<name>A0AAD5JKN3_ACENE</name>
<evidence type="ECO:0000313" key="1">
    <source>
        <dbReference type="EMBL" id="KAI9195381.1"/>
    </source>
</evidence>
<reference evidence="1" key="2">
    <citation type="submission" date="2023-02" db="EMBL/GenBank/DDBJ databases">
        <authorList>
            <person name="Swenson N.G."/>
            <person name="Wegrzyn J.L."/>
            <person name="Mcevoy S.L."/>
        </authorList>
    </citation>
    <scope>NUCLEOTIDE SEQUENCE</scope>
    <source>
        <strain evidence="1">91603</strain>
        <tissue evidence="1">Leaf</tissue>
    </source>
</reference>
<organism evidence="1 2">
    <name type="scientific">Acer negundo</name>
    <name type="common">Box elder</name>
    <dbReference type="NCBI Taxonomy" id="4023"/>
    <lineage>
        <taxon>Eukaryota</taxon>
        <taxon>Viridiplantae</taxon>
        <taxon>Streptophyta</taxon>
        <taxon>Embryophyta</taxon>
        <taxon>Tracheophyta</taxon>
        <taxon>Spermatophyta</taxon>
        <taxon>Magnoliopsida</taxon>
        <taxon>eudicotyledons</taxon>
        <taxon>Gunneridae</taxon>
        <taxon>Pentapetalae</taxon>
        <taxon>rosids</taxon>
        <taxon>malvids</taxon>
        <taxon>Sapindales</taxon>
        <taxon>Sapindaceae</taxon>
        <taxon>Hippocastanoideae</taxon>
        <taxon>Acereae</taxon>
        <taxon>Acer</taxon>
    </lineage>
</organism>
<comment type="caution">
    <text evidence="1">The sequence shown here is derived from an EMBL/GenBank/DDBJ whole genome shotgun (WGS) entry which is preliminary data.</text>
</comment>
<gene>
    <name evidence="1" type="ORF">LWI28_014360</name>
</gene>
<dbReference type="PANTHER" id="PTHR46250:SF15">
    <property type="entry name" value="OS01G0523800 PROTEIN"/>
    <property type="match status" value="1"/>
</dbReference>
<sequence length="132" mass="14734">MDAGGRSQTNEQDRRACIRIWTKEDEETLLSIMDEIVTNGGCADYVYFKAGTLNIMESRLANILPNCGLRASPHIESKDVKGLTNQTIDNHYRPYPKKAALARLSAVNKSLMVAKLGANKRNRQGVKIIDQK</sequence>
<proteinExistence type="predicted"/>
<dbReference type="Proteomes" id="UP001064489">
    <property type="component" value="Chromosome 1"/>
</dbReference>
<dbReference type="PANTHER" id="PTHR46250">
    <property type="entry name" value="MYB/SANT-LIKE DNA-BINDING DOMAIN PROTEIN-RELATED"/>
    <property type="match status" value="1"/>
</dbReference>
<reference evidence="1" key="1">
    <citation type="journal article" date="2022" name="Plant J.">
        <title>Strategies of tolerance reflected in two North American maple genomes.</title>
        <authorList>
            <person name="McEvoy S.L."/>
            <person name="Sezen U.U."/>
            <person name="Trouern-Trend A."/>
            <person name="McMahon S.M."/>
            <person name="Schaberg P.G."/>
            <person name="Yang J."/>
            <person name="Wegrzyn J.L."/>
            <person name="Swenson N.G."/>
        </authorList>
    </citation>
    <scope>NUCLEOTIDE SEQUENCE</scope>
    <source>
        <strain evidence="1">91603</strain>
    </source>
</reference>
<protein>
    <submittedName>
        <fullName evidence="1">Uncharacterized protein</fullName>
    </submittedName>
</protein>
<evidence type="ECO:0000313" key="2">
    <source>
        <dbReference type="Proteomes" id="UP001064489"/>
    </source>
</evidence>
<dbReference type="EMBL" id="JAJSOW010000003">
    <property type="protein sequence ID" value="KAI9195381.1"/>
    <property type="molecule type" value="Genomic_DNA"/>
</dbReference>
<accession>A0AAD5JKN3</accession>